<dbReference type="CDD" id="cd05911">
    <property type="entry name" value="Firefly_Luc_like"/>
    <property type="match status" value="1"/>
</dbReference>
<reference evidence="5 6" key="1">
    <citation type="submission" date="2019-04" db="EMBL/GenBank/DDBJ databases">
        <title>Fungal friends and foes A comparative genomics study of 23 Aspergillus species from section Flavi.</title>
        <authorList>
            <consortium name="DOE Joint Genome Institute"/>
            <person name="Kjaerbolling I."/>
            <person name="Vesth T.C."/>
            <person name="Frisvad J.C."/>
            <person name="Nybo J.L."/>
            <person name="Theobald S."/>
            <person name="Kildgaard S."/>
            <person name="Petersen T.I."/>
            <person name="Kuo A."/>
            <person name="Sato A."/>
            <person name="Lyhne E.K."/>
            <person name="Kogle M.E."/>
            <person name="Wiebenga A."/>
            <person name="Kun R.S."/>
            <person name="Lubbers R.J."/>
            <person name="Makela M.R."/>
            <person name="Barry K."/>
            <person name="Chovatia M."/>
            <person name="Clum A."/>
            <person name="Daum C."/>
            <person name="Haridas S."/>
            <person name="He G."/>
            <person name="LaButti K."/>
            <person name="Lipzen A."/>
            <person name="Mondo S."/>
            <person name="Pangilinan J."/>
            <person name="Riley R."/>
            <person name="Salamov A."/>
            <person name="Simmons B.A."/>
            <person name="Magnuson J.K."/>
            <person name="Henrissat B."/>
            <person name="Mortensen U.H."/>
            <person name="Larsen T.O."/>
            <person name="De vries R.P."/>
            <person name="Grigoriev I.V."/>
            <person name="Machida M."/>
            <person name="Baker S.E."/>
            <person name="Andersen M.R."/>
        </authorList>
    </citation>
    <scope>NUCLEOTIDE SEQUENCE [LARGE SCALE GENOMIC DNA]</scope>
    <source>
        <strain evidence="5 6">CBS 117618</strain>
    </source>
</reference>
<dbReference type="VEuPathDB" id="FungiDB:BDV34DRAFT_191675"/>
<dbReference type="PANTHER" id="PTHR24096">
    <property type="entry name" value="LONG-CHAIN-FATTY-ACID--COA LIGASE"/>
    <property type="match status" value="1"/>
</dbReference>
<protein>
    <recommendedName>
        <fullName evidence="7">AMP-binding enzyme</fullName>
    </recommendedName>
</protein>
<keyword evidence="6" id="KW-1185">Reference proteome</keyword>
<evidence type="ECO:0000259" key="3">
    <source>
        <dbReference type="Pfam" id="PF00501"/>
    </source>
</evidence>
<comment type="similarity">
    <text evidence="1">Belongs to the ATP-dependent AMP-binding enzyme family.</text>
</comment>
<name>A0A5N6DRP7_ASPPA</name>
<dbReference type="InterPro" id="IPR025110">
    <property type="entry name" value="AMP-bd_C"/>
</dbReference>
<feature type="domain" description="AMP-dependent synthetase/ligase" evidence="3">
    <location>
        <begin position="21"/>
        <end position="383"/>
    </location>
</feature>
<dbReference type="InterPro" id="IPR042099">
    <property type="entry name" value="ANL_N_sf"/>
</dbReference>
<dbReference type="Proteomes" id="UP000326532">
    <property type="component" value="Unassembled WGS sequence"/>
</dbReference>
<dbReference type="Pfam" id="PF00501">
    <property type="entry name" value="AMP-binding"/>
    <property type="match status" value="1"/>
</dbReference>
<dbReference type="InterPro" id="IPR020845">
    <property type="entry name" value="AMP-binding_CS"/>
</dbReference>
<evidence type="ECO:0000313" key="6">
    <source>
        <dbReference type="Proteomes" id="UP000326532"/>
    </source>
</evidence>
<organism evidence="5 6">
    <name type="scientific">Aspergillus parasiticus</name>
    <dbReference type="NCBI Taxonomy" id="5067"/>
    <lineage>
        <taxon>Eukaryota</taxon>
        <taxon>Fungi</taxon>
        <taxon>Dikarya</taxon>
        <taxon>Ascomycota</taxon>
        <taxon>Pezizomycotina</taxon>
        <taxon>Eurotiomycetes</taxon>
        <taxon>Eurotiomycetidae</taxon>
        <taxon>Eurotiales</taxon>
        <taxon>Aspergillaceae</taxon>
        <taxon>Aspergillus</taxon>
        <taxon>Aspergillus subgen. Circumdati</taxon>
    </lineage>
</organism>
<feature type="domain" description="AMP-binding enzyme C-terminal" evidence="4">
    <location>
        <begin position="435"/>
        <end position="515"/>
    </location>
</feature>
<dbReference type="GO" id="GO:0016405">
    <property type="term" value="F:CoA-ligase activity"/>
    <property type="evidence" value="ECO:0007669"/>
    <property type="project" value="TreeGrafter"/>
</dbReference>
<proteinExistence type="inferred from homology"/>
<evidence type="ECO:0008006" key="7">
    <source>
        <dbReference type="Google" id="ProtNLM"/>
    </source>
</evidence>
<sequence>MASLTQVGIWELLFRRNNLPFPADHVIFQSGTTKEAYTYNDIKGLAEQFGGALQSWKWRKGDILMVMSPNSIEVPHVIWGCHYAGGVVAPVNPDLSADEVRHQLIRSRAKALVVHPKCLKTALSAAESVLSGDHVLALVENEHGVRTVAEFTKEALHKLDNIPPPFLSSPDDLAYLVYSSGTTGLPKGVLISHSNVVAAIILQASVEAPHALWKTDRTLAALPIYHIYGLVCLMHLPLWFGTTTIFMEKFQLEAFCEIVQHSQITHAYVAPPIVLHLAKSPTVEHYDLRSLKMITSGGAPLAASLINELYSRRKLPVRQAYGLTETTSVSHIQHRENWRSGIGSNGPPLPGLEARYVREDGTLAPAKEEGELWIRGPTVFRGYRDEPDISAACLTPDGWFKTGDIGYEDTHGNLYITDRSKDLIKYKGYQVAPAELENLLLHHPAVQDAAVLGVMNKDLQSEVPLAYITVKAGYSESTDTASDILEYVKSRVIHYKHLRGGLIWIPTIPKSPSGKILKRALRDRAATADKGRAIGAIEYGKYRAAKL</sequence>
<dbReference type="PANTHER" id="PTHR24096:SF149">
    <property type="entry name" value="AMP-BINDING DOMAIN-CONTAINING PROTEIN-RELATED"/>
    <property type="match status" value="1"/>
</dbReference>
<dbReference type="SUPFAM" id="SSF56801">
    <property type="entry name" value="Acetyl-CoA synthetase-like"/>
    <property type="match status" value="1"/>
</dbReference>
<evidence type="ECO:0000313" key="5">
    <source>
        <dbReference type="EMBL" id="KAB8207765.1"/>
    </source>
</evidence>
<dbReference type="Gene3D" id="3.30.300.30">
    <property type="match status" value="1"/>
</dbReference>
<dbReference type="Pfam" id="PF13193">
    <property type="entry name" value="AMP-binding_C"/>
    <property type="match status" value="1"/>
</dbReference>
<dbReference type="InterPro" id="IPR045851">
    <property type="entry name" value="AMP-bd_C_sf"/>
</dbReference>
<evidence type="ECO:0000259" key="4">
    <source>
        <dbReference type="Pfam" id="PF13193"/>
    </source>
</evidence>
<dbReference type="Gene3D" id="3.40.50.12780">
    <property type="entry name" value="N-terminal domain of ligase-like"/>
    <property type="match status" value="1"/>
</dbReference>
<dbReference type="AlphaFoldDB" id="A0A5N6DRP7"/>
<gene>
    <name evidence="5" type="ORF">BDV34DRAFT_191675</name>
</gene>
<dbReference type="OMA" id="IGRFKEM"/>
<accession>A0A5N6DRP7</accession>
<keyword evidence="2" id="KW-0436">Ligase</keyword>
<dbReference type="PROSITE" id="PS00455">
    <property type="entry name" value="AMP_BINDING"/>
    <property type="match status" value="1"/>
</dbReference>
<evidence type="ECO:0000256" key="1">
    <source>
        <dbReference type="ARBA" id="ARBA00006432"/>
    </source>
</evidence>
<evidence type="ECO:0000256" key="2">
    <source>
        <dbReference type="ARBA" id="ARBA00022598"/>
    </source>
</evidence>
<dbReference type="InterPro" id="IPR000873">
    <property type="entry name" value="AMP-dep_synth/lig_dom"/>
</dbReference>
<dbReference type="EMBL" id="ML734955">
    <property type="protein sequence ID" value="KAB8207765.1"/>
    <property type="molecule type" value="Genomic_DNA"/>
</dbReference>